<sequence>MSGGALRRWLLDPLPPRQKPEEMAYGPADRAPLGVVLGMGLQHAALAMVFALYAAIAGAAMGYGPAQVTAYVSATIFVMGCATLIQALPWRFGAGLPLVTIPSAGRLTIQAALMAQYGLGAVMGATLVAGLLTLAFARLIPRLRPVFPPEVIGVALVMMGLSLVTSGVSRSLGMLGPGQAPALPELAAAGATLAAMVALAIWGSPAWRRVAMLGGILAGTAMAWAIGAETGAAPERTALLALPLLGLPLPWPEFHLVPILVLAISQCVTMMDQMGGTLSMDRLTDAGWRRADLRLARRSLTGLGLSTLLSGATGTPPGATSTAHIGLVHASGVAAWRVGATAGLALMLASLVPPLAALLVMVPTAVVGGILVYAAAYMISTGIEMIMSRLMTSRRSFTVGLAIVMGTAVMLLPEMGRGLPDWLQGIARSGLIVGALTAILLNALFRIGLRRVREAVLDPAREGAAAAELIEHCGREWALRPDTVARAGHAAGEALEALREAGI</sequence>
<comment type="subcellular location">
    <subcellularLocation>
        <location evidence="1">Membrane</location>
        <topology evidence="1">Multi-pass membrane protein</topology>
    </subcellularLocation>
</comment>
<accession>D5RUG9</accession>
<evidence type="ECO:0000256" key="4">
    <source>
        <dbReference type="ARBA" id="ARBA00022692"/>
    </source>
</evidence>
<dbReference type="RefSeq" id="WP_007005870.1">
    <property type="nucleotide sequence ID" value="NZ_GG770807.1"/>
</dbReference>
<dbReference type="OrthoDB" id="9805749at2"/>
<keyword evidence="9" id="KW-1185">Reference proteome</keyword>
<evidence type="ECO:0000256" key="5">
    <source>
        <dbReference type="ARBA" id="ARBA00022989"/>
    </source>
</evidence>
<feature type="transmembrane region" description="Helical" evidence="7">
    <location>
        <begin position="186"/>
        <end position="203"/>
    </location>
</feature>
<dbReference type="PANTHER" id="PTHR42810">
    <property type="entry name" value="PURINE PERMEASE C1399.01C-RELATED"/>
    <property type="match status" value="1"/>
</dbReference>
<evidence type="ECO:0000256" key="3">
    <source>
        <dbReference type="ARBA" id="ARBA00022448"/>
    </source>
</evidence>
<feature type="non-terminal residue" evidence="8">
    <location>
        <position position="503"/>
    </location>
</feature>
<feature type="transmembrane region" description="Helical" evidence="7">
    <location>
        <begin position="68"/>
        <end position="89"/>
    </location>
</feature>
<dbReference type="GO" id="GO:0005886">
    <property type="term" value="C:plasma membrane"/>
    <property type="evidence" value="ECO:0007669"/>
    <property type="project" value="TreeGrafter"/>
</dbReference>
<feature type="transmembrane region" description="Helical" evidence="7">
    <location>
        <begin position="397"/>
        <end position="413"/>
    </location>
</feature>
<dbReference type="AlphaFoldDB" id="D5RUG9"/>
<dbReference type="Proteomes" id="UP000005324">
    <property type="component" value="Unassembled WGS sequence"/>
</dbReference>
<evidence type="ECO:0000256" key="1">
    <source>
        <dbReference type="ARBA" id="ARBA00004141"/>
    </source>
</evidence>
<evidence type="ECO:0000256" key="2">
    <source>
        <dbReference type="ARBA" id="ARBA00008821"/>
    </source>
</evidence>
<feature type="transmembrane region" description="Helical" evidence="7">
    <location>
        <begin position="33"/>
        <end position="56"/>
    </location>
</feature>
<dbReference type="Pfam" id="PF00860">
    <property type="entry name" value="Xan_ur_permease"/>
    <property type="match status" value="1"/>
</dbReference>
<feature type="transmembrane region" description="Helical" evidence="7">
    <location>
        <begin position="327"/>
        <end position="349"/>
    </location>
</feature>
<feature type="transmembrane region" description="Helical" evidence="7">
    <location>
        <begin position="210"/>
        <end position="234"/>
    </location>
</feature>
<evidence type="ECO:0000313" key="9">
    <source>
        <dbReference type="Proteomes" id="UP000005324"/>
    </source>
</evidence>
<keyword evidence="6 7" id="KW-0472">Membrane</keyword>
<keyword evidence="3" id="KW-0813">Transport</keyword>
<dbReference type="InterPro" id="IPR006043">
    <property type="entry name" value="NCS2"/>
</dbReference>
<keyword evidence="4 7" id="KW-0812">Transmembrane</keyword>
<comment type="caution">
    <text evidence="8">The sequence shown here is derived from an EMBL/GenBank/DDBJ whole genome shotgun (WGS) entry which is preliminary data.</text>
</comment>
<gene>
    <name evidence="8" type="ORF">HMPREF0731_4731</name>
</gene>
<reference evidence="8 9" key="1">
    <citation type="submission" date="2010-04" db="EMBL/GenBank/DDBJ databases">
        <authorList>
            <person name="Qin X."/>
            <person name="Bachman B."/>
            <person name="Battles P."/>
            <person name="Bell A."/>
            <person name="Bess C."/>
            <person name="Bickham C."/>
            <person name="Chaboub L."/>
            <person name="Chen D."/>
            <person name="Coyle M."/>
            <person name="Deiros D.R."/>
            <person name="Dinh H."/>
            <person name="Forbes L."/>
            <person name="Fowler G."/>
            <person name="Francisco L."/>
            <person name="Fu Q."/>
            <person name="Gubbala S."/>
            <person name="Hale W."/>
            <person name="Han Y."/>
            <person name="Hemphill L."/>
            <person name="Highlander S.K."/>
            <person name="Hirani K."/>
            <person name="Hogues M."/>
            <person name="Jackson L."/>
            <person name="Jakkamsetti A."/>
            <person name="Javaid M."/>
            <person name="Jiang H."/>
            <person name="Korchina V."/>
            <person name="Kovar C."/>
            <person name="Lara F."/>
            <person name="Lee S."/>
            <person name="Mata R."/>
            <person name="Mathew T."/>
            <person name="Moen C."/>
            <person name="Morales K."/>
            <person name="Munidasa M."/>
            <person name="Nazareth L."/>
            <person name="Ngo R."/>
            <person name="Nguyen L."/>
            <person name="Okwuonu G."/>
            <person name="Ongeri F."/>
            <person name="Patil S."/>
            <person name="Petrosino J."/>
            <person name="Pham C."/>
            <person name="Pham P."/>
            <person name="Pu L.-L."/>
            <person name="Puazo M."/>
            <person name="Raj R."/>
            <person name="Reid J."/>
            <person name="Rouhana J."/>
            <person name="Saada N."/>
            <person name="Shang Y."/>
            <person name="Simmons D."/>
            <person name="Thornton R."/>
            <person name="Warren J."/>
            <person name="Weissenberger G."/>
            <person name="Zhang J."/>
            <person name="Zhang L."/>
            <person name="Zhou C."/>
            <person name="Zhu D."/>
            <person name="Muzny D."/>
            <person name="Worley K."/>
            <person name="Gibbs R."/>
        </authorList>
    </citation>
    <scope>NUCLEOTIDE SEQUENCE [LARGE SCALE GENOMIC DNA]</scope>
    <source>
        <strain evidence="8 9">ATCC 49957</strain>
    </source>
</reference>
<feature type="transmembrane region" description="Helical" evidence="7">
    <location>
        <begin position="355"/>
        <end position="376"/>
    </location>
</feature>
<dbReference type="PANTHER" id="PTHR42810:SF4">
    <property type="entry name" value="URIC ACID TRANSPORTER UACT"/>
    <property type="match status" value="1"/>
</dbReference>
<dbReference type="HOGENOM" id="CLU_017959_8_3_5"/>
<protein>
    <submittedName>
        <fullName evidence="8">Putative permease</fullName>
    </submittedName>
</protein>
<feature type="transmembrane region" description="Helical" evidence="7">
    <location>
        <begin position="146"/>
        <end position="166"/>
    </location>
</feature>
<evidence type="ECO:0000256" key="6">
    <source>
        <dbReference type="ARBA" id="ARBA00023136"/>
    </source>
</evidence>
<dbReference type="GO" id="GO:0042907">
    <property type="term" value="F:xanthine transmembrane transporter activity"/>
    <property type="evidence" value="ECO:0007669"/>
    <property type="project" value="TreeGrafter"/>
</dbReference>
<feature type="transmembrane region" description="Helical" evidence="7">
    <location>
        <begin position="109"/>
        <end position="134"/>
    </location>
</feature>
<dbReference type="EMBL" id="ADVL01000990">
    <property type="protein sequence ID" value="EFH09049.1"/>
    <property type="molecule type" value="Genomic_DNA"/>
</dbReference>
<proteinExistence type="inferred from homology"/>
<evidence type="ECO:0000256" key="7">
    <source>
        <dbReference type="SAM" id="Phobius"/>
    </source>
</evidence>
<comment type="similarity">
    <text evidence="2">Belongs to the nucleobase:cation symporter-2 (NCS2) (TC 2.A.40) family.</text>
</comment>
<evidence type="ECO:0000313" key="8">
    <source>
        <dbReference type="EMBL" id="EFH09049.1"/>
    </source>
</evidence>
<dbReference type="NCBIfam" id="NF037981">
    <property type="entry name" value="NCS2_1"/>
    <property type="match status" value="1"/>
</dbReference>
<name>D5RUG9_9PROT</name>
<feature type="transmembrane region" description="Helical" evidence="7">
    <location>
        <begin position="425"/>
        <end position="445"/>
    </location>
</feature>
<keyword evidence="5 7" id="KW-1133">Transmembrane helix</keyword>
<organism evidence="8 9">
    <name type="scientific">Pseudoroseomonas cervicalis ATCC 49957</name>
    <dbReference type="NCBI Taxonomy" id="525371"/>
    <lineage>
        <taxon>Bacteria</taxon>
        <taxon>Pseudomonadati</taxon>
        <taxon>Pseudomonadota</taxon>
        <taxon>Alphaproteobacteria</taxon>
        <taxon>Acetobacterales</taxon>
        <taxon>Roseomonadaceae</taxon>
        <taxon>Roseomonas</taxon>
    </lineage>
</organism>